<reference evidence="2 3" key="1">
    <citation type="submission" date="2024-04" db="EMBL/GenBank/DDBJ databases">
        <title>Novel genus in family Flammeovirgaceae.</title>
        <authorList>
            <person name="Nguyen T.H."/>
            <person name="Vuong T.Q."/>
            <person name="Le H."/>
            <person name="Kim S.-G."/>
        </authorList>
    </citation>
    <scope>NUCLEOTIDE SEQUENCE [LARGE SCALE GENOMIC DNA]</scope>
    <source>
        <strain evidence="2 3">JCM 23209</strain>
    </source>
</reference>
<protein>
    <submittedName>
        <fullName evidence="2">SusD/RagB family nutrient-binding outer membrane lipoprotein</fullName>
    </submittedName>
</protein>
<sequence length="472" mass="54020">MNIKNTLLMLMSAFMVFACTSDFEEINSDPNRIQESRPENLMAPALYELNRLQMRSAHRLSHEFMQYSVQTNEINEFHRFVIPTTESNYLWENYYTTLTDVQDILLLGEKNEAPNYIAVAKVLRAWIFSNLTDMFGPIPFTEALKGYSDKIYQPAFDSQETIYKALLADLEEANTLFDEGKPINAESDLLFSGSVNKWRKFANSLRLRLLMRVEKKAVMNVQAQIKVMFDNPDKYPVFSSNEEAAVMYYSENLPFVNPLSKYREFEFNGNRGLAEAFINTLKTFNDPRLELIATKTSEEEYTGVVSARGKGEGIPESYSTYRPELQATTQSGIIFPYAEVEFLWAEAALKGWINSDAAAHYQKGIEASMAYWGAEMPGDYMNRPGVTFDNQLGTLIRQKWIALFFCGFESWYDYRRTGYPVLAIGGGAENDGIVPTRMPYPSTLQSLNATNYQKAVEMLGADDLQVKCWWMK</sequence>
<dbReference type="EMBL" id="JBDKWZ010000013">
    <property type="protein sequence ID" value="MEN7550270.1"/>
    <property type="molecule type" value="Genomic_DNA"/>
</dbReference>
<dbReference type="PROSITE" id="PS51257">
    <property type="entry name" value="PROKAR_LIPOPROTEIN"/>
    <property type="match status" value="1"/>
</dbReference>
<dbReference type="RefSeq" id="WP_346823051.1">
    <property type="nucleotide sequence ID" value="NZ_JBDKWZ010000013.1"/>
</dbReference>
<comment type="caution">
    <text evidence="2">The sequence shown here is derived from an EMBL/GenBank/DDBJ whole genome shotgun (WGS) entry which is preliminary data.</text>
</comment>
<evidence type="ECO:0000313" key="3">
    <source>
        <dbReference type="Proteomes" id="UP001403385"/>
    </source>
</evidence>
<dbReference type="InterPro" id="IPR011990">
    <property type="entry name" value="TPR-like_helical_dom_sf"/>
</dbReference>
<name>A0AAW9S532_9BACT</name>
<dbReference type="InterPro" id="IPR041662">
    <property type="entry name" value="SusD-like_2"/>
</dbReference>
<organism evidence="2 3">
    <name type="scientific">Rapidithrix thailandica</name>
    <dbReference type="NCBI Taxonomy" id="413964"/>
    <lineage>
        <taxon>Bacteria</taxon>
        <taxon>Pseudomonadati</taxon>
        <taxon>Bacteroidota</taxon>
        <taxon>Cytophagia</taxon>
        <taxon>Cytophagales</taxon>
        <taxon>Flammeovirgaceae</taxon>
        <taxon>Rapidithrix</taxon>
    </lineage>
</organism>
<feature type="chain" id="PRO_5043443600" evidence="1">
    <location>
        <begin position="19"/>
        <end position="472"/>
    </location>
</feature>
<evidence type="ECO:0000256" key="1">
    <source>
        <dbReference type="SAM" id="SignalP"/>
    </source>
</evidence>
<accession>A0AAW9S532</accession>
<dbReference type="AlphaFoldDB" id="A0AAW9S532"/>
<dbReference type="Proteomes" id="UP001403385">
    <property type="component" value="Unassembled WGS sequence"/>
</dbReference>
<dbReference type="Gene3D" id="1.25.40.390">
    <property type="match status" value="1"/>
</dbReference>
<evidence type="ECO:0000313" key="2">
    <source>
        <dbReference type="EMBL" id="MEN7550270.1"/>
    </source>
</evidence>
<keyword evidence="2" id="KW-0449">Lipoprotein</keyword>
<gene>
    <name evidence="2" type="ORF">AAG747_20290</name>
</gene>
<dbReference type="CDD" id="cd08977">
    <property type="entry name" value="SusD"/>
    <property type="match status" value="1"/>
</dbReference>
<keyword evidence="3" id="KW-1185">Reference proteome</keyword>
<feature type="signal peptide" evidence="1">
    <location>
        <begin position="1"/>
        <end position="18"/>
    </location>
</feature>
<dbReference type="Pfam" id="PF12771">
    <property type="entry name" value="SusD-like_2"/>
    <property type="match status" value="1"/>
</dbReference>
<proteinExistence type="predicted"/>
<dbReference type="SUPFAM" id="SSF48452">
    <property type="entry name" value="TPR-like"/>
    <property type="match status" value="1"/>
</dbReference>
<keyword evidence="1" id="KW-0732">Signal</keyword>